<sequence>MKIDGAGFIQLFRTFLMIMLITFLSTVLLGAALAAFNPAYKIPTGKAANIPTQIFSSVLSLEIPLYQTETHAFEGKNIANFMLKFLLNVDLKDKKTLMAGIIPEMKINNATLLHPGDYGDERIDYPGNDERNFAESNPPANIEPEETATETPDSHDIPPVNPTDNETKTPVDINHAEAEILIYHSHNRESWLPELPHITKEFLAFDKEKNVTLLGDRLAKQLSDYGIKSLHDSTDYQVVYGKDFKTTESYLYSRKNVKEAMIVNKEIKYLFDIHRDSGPRKATTTIINGKDYAQLYIIIGAENPKWKENTEFAKEFIDILNKKYPGLSKGIFAKDHSQGNGVYNQDLSINSMIIEVGGVNNTLEESYRTIDALSDVISDFYKSKKNITEVNSVL</sequence>
<dbReference type="InterPro" id="IPR010897">
    <property type="entry name" value="Spore_II_P"/>
</dbReference>
<feature type="compositionally biased region" description="Basic and acidic residues" evidence="1">
    <location>
        <begin position="121"/>
        <end position="133"/>
    </location>
</feature>
<evidence type="ECO:0000313" key="3">
    <source>
        <dbReference type="EMBL" id="MBP1989966.1"/>
    </source>
</evidence>
<dbReference type="RefSeq" id="WP_209970729.1">
    <property type="nucleotide sequence ID" value="NZ_JAGGLB010000003.1"/>
</dbReference>
<keyword evidence="2" id="KW-1133">Transmembrane helix</keyword>
<keyword evidence="4" id="KW-1185">Reference proteome</keyword>
<keyword evidence="2" id="KW-0472">Membrane</keyword>
<protein>
    <submittedName>
        <fullName evidence="3">Stage II sporulation protein P</fullName>
    </submittedName>
</protein>
<feature type="transmembrane region" description="Helical" evidence="2">
    <location>
        <begin position="12"/>
        <end position="36"/>
    </location>
</feature>
<keyword evidence="2" id="KW-0812">Transmembrane</keyword>
<evidence type="ECO:0000256" key="1">
    <source>
        <dbReference type="SAM" id="MobiDB-lite"/>
    </source>
</evidence>
<comment type="caution">
    <text evidence="3">The sequence shown here is derived from an EMBL/GenBank/DDBJ whole genome shotgun (WGS) entry which is preliminary data.</text>
</comment>
<dbReference type="Pfam" id="PF07454">
    <property type="entry name" value="SpoIIP"/>
    <property type="match status" value="1"/>
</dbReference>
<accession>A0ABS4ISW4</accession>
<feature type="region of interest" description="Disordered" evidence="1">
    <location>
        <begin position="121"/>
        <end position="166"/>
    </location>
</feature>
<dbReference type="NCBIfam" id="TIGR02867">
    <property type="entry name" value="spore_II_P"/>
    <property type="match status" value="1"/>
</dbReference>
<proteinExistence type="predicted"/>
<evidence type="ECO:0000313" key="4">
    <source>
        <dbReference type="Proteomes" id="UP001519287"/>
    </source>
</evidence>
<dbReference type="EMBL" id="JAGGLB010000003">
    <property type="protein sequence ID" value="MBP1989966.1"/>
    <property type="molecule type" value="Genomic_DNA"/>
</dbReference>
<dbReference type="Proteomes" id="UP001519287">
    <property type="component" value="Unassembled WGS sequence"/>
</dbReference>
<organism evidence="3 4">
    <name type="scientific">Paenibacillus eucommiae</name>
    <dbReference type="NCBI Taxonomy" id="1355755"/>
    <lineage>
        <taxon>Bacteria</taxon>
        <taxon>Bacillati</taxon>
        <taxon>Bacillota</taxon>
        <taxon>Bacilli</taxon>
        <taxon>Bacillales</taxon>
        <taxon>Paenibacillaceae</taxon>
        <taxon>Paenibacillus</taxon>
    </lineage>
</organism>
<gene>
    <name evidence="3" type="ORF">J2Z66_001564</name>
</gene>
<reference evidence="3 4" key="1">
    <citation type="submission" date="2021-03" db="EMBL/GenBank/DDBJ databases">
        <title>Genomic Encyclopedia of Type Strains, Phase IV (KMG-IV): sequencing the most valuable type-strain genomes for metagenomic binning, comparative biology and taxonomic classification.</title>
        <authorList>
            <person name="Goeker M."/>
        </authorList>
    </citation>
    <scope>NUCLEOTIDE SEQUENCE [LARGE SCALE GENOMIC DNA]</scope>
    <source>
        <strain evidence="3 4">DSM 26048</strain>
    </source>
</reference>
<evidence type="ECO:0000256" key="2">
    <source>
        <dbReference type="SAM" id="Phobius"/>
    </source>
</evidence>
<name>A0ABS4ISW4_9BACL</name>